<gene>
    <name evidence="2" type="ORF">CARN1_1655</name>
</gene>
<evidence type="ECO:0000259" key="1">
    <source>
        <dbReference type="Pfam" id="PF12804"/>
    </source>
</evidence>
<dbReference type="Gene3D" id="3.90.550.10">
    <property type="entry name" value="Spore Coat Polysaccharide Biosynthesis Protein SpsA, Chain A"/>
    <property type="match status" value="1"/>
</dbReference>
<dbReference type="InterPro" id="IPR029044">
    <property type="entry name" value="Nucleotide-diphossugar_trans"/>
</dbReference>
<protein>
    <recommendedName>
        <fullName evidence="1">MobA-like NTP transferase domain-containing protein</fullName>
    </recommendedName>
</protein>
<organism evidence="2">
    <name type="scientific">mine drainage metagenome</name>
    <dbReference type="NCBI Taxonomy" id="410659"/>
    <lineage>
        <taxon>unclassified sequences</taxon>
        <taxon>metagenomes</taxon>
        <taxon>ecological metagenomes</taxon>
    </lineage>
</organism>
<accession>E6PDL8</accession>
<dbReference type="InterPro" id="IPR025877">
    <property type="entry name" value="MobA-like_NTP_Trfase"/>
</dbReference>
<reference evidence="2" key="1">
    <citation type="submission" date="2009-10" db="EMBL/GenBank/DDBJ databases">
        <title>Diversity of trophic interactions inside an arsenic-rich microbial ecosystem.</title>
        <authorList>
            <person name="Bertin P.N."/>
            <person name="Heinrich-Salmeron A."/>
            <person name="Pelletier E."/>
            <person name="Goulhen-Chollet F."/>
            <person name="Arsene-Ploetze F."/>
            <person name="Gallien S."/>
            <person name="Calteau A."/>
            <person name="Vallenet D."/>
            <person name="Casiot C."/>
            <person name="Chane-Woon-Ming B."/>
            <person name="Giloteaux L."/>
            <person name="Barakat M."/>
            <person name="Bonnefoy V."/>
            <person name="Bruneel O."/>
            <person name="Chandler M."/>
            <person name="Cleiss J."/>
            <person name="Duran R."/>
            <person name="Elbaz-Poulichet F."/>
            <person name="Fonknechten N."/>
            <person name="Lauga B."/>
            <person name="Mornico D."/>
            <person name="Ortet P."/>
            <person name="Schaeffer C."/>
            <person name="Siguier P."/>
            <person name="Alexander Thil Smith A."/>
            <person name="Van Dorsselaer A."/>
            <person name="Weissenbach J."/>
            <person name="Medigue C."/>
            <person name="Le Paslier D."/>
        </authorList>
    </citation>
    <scope>NUCLEOTIDE SEQUENCE</scope>
</reference>
<proteinExistence type="predicted"/>
<dbReference type="EMBL" id="CABL01000002">
    <property type="protein sequence ID" value="CBH74553.1"/>
    <property type="molecule type" value="Genomic_DNA"/>
</dbReference>
<comment type="caution">
    <text evidence="2">The sequence shown here is derived from an EMBL/GenBank/DDBJ whole genome shotgun (WGS) entry which is preliminary data.</text>
</comment>
<dbReference type="SUPFAM" id="SSF53448">
    <property type="entry name" value="Nucleotide-diphospho-sugar transferases"/>
    <property type="match status" value="1"/>
</dbReference>
<dbReference type="GO" id="GO:0016779">
    <property type="term" value="F:nucleotidyltransferase activity"/>
    <property type="evidence" value="ECO:0007669"/>
    <property type="project" value="UniProtKB-ARBA"/>
</dbReference>
<evidence type="ECO:0000313" key="2">
    <source>
        <dbReference type="EMBL" id="CBH74553.1"/>
    </source>
</evidence>
<name>E6PDL8_9ZZZZ</name>
<dbReference type="AlphaFoldDB" id="E6PDL8"/>
<dbReference type="Pfam" id="PF12804">
    <property type="entry name" value="NTP_transf_3"/>
    <property type="match status" value="1"/>
</dbReference>
<feature type="domain" description="MobA-like NTP transferase" evidence="1">
    <location>
        <begin position="25"/>
        <end position="125"/>
    </location>
</feature>
<sequence>MTIDGINVAIAAGGRVGGAFAAETGSEIKALAPIGASTILERTIAAAAAIGARRIVVLGGEEIAARCDRRVERVLADRGDGAANILACLQAFRDDTERSATLLLAGDLPFLDADALRRYVQAIPARTVALGLCTGFAYERHFPGAPQNGVMLGGERIVNASALVVPFAALDAVARESAAFFNARKAPWRMAMRAGIGILAAHAIGRLTVERIERRASRVLGAEVMAVRDCAPELCFDVDSLEEYRYARAHI</sequence>